<keyword evidence="6" id="KW-0489">Methyltransferase</keyword>
<dbReference type="Pfam" id="PF04140">
    <property type="entry name" value="ICMT"/>
    <property type="match status" value="1"/>
</dbReference>
<comment type="subcellular location">
    <subcellularLocation>
        <location evidence="1">Membrane</location>
        <topology evidence="1">Multi-pass membrane protein</topology>
    </subcellularLocation>
</comment>
<feature type="transmembrane region" description="Helical" evidence="5">
    <location>
        <begin position="124"/>
        <end position="153"/>
    </location>
</feature>
<sequence length="186" mass="21475">MTMFDYIFIGITLIWLAEFLIFRNRLSSSDEGRLEKKSFPLILLAVGLTIPLTLWMRELHIGVIDLPLIWWIGLLMYGVGVFLRYYGILHLREQFTRDVSVKKGDRLVSTGPYRKLRHPLYTGLLLIIVGFCLGVGNVWTAVIGGGLVGLSLINRIRLEEAMLIEAHGDLYREWCKSRYRLIPFVY</sequence>
<reference evidence="7" key="1">
    <citation type="journal article" date="2019" name="Int. J. Syst. Evol. Microbiol.">
        <title>The Global Catalogue of Microorganisms (GCM) 10K type strain sequencing project: providing services to taxonomists for standard genome sequencing and annotation.</title>
        <authorList>
            <consortium name="The Broad Institute Genomics Platform"/>
            <consortium name="The Broad Institute Genome Sequencing Center for Infectious Disease"/>
            <person name="Wu L."/>
            <person name="Ma J."/>
        </authorList>
    </citation>
    <scope>NUCLEOTIDE SEQUENCE [LARGE SCALE GENOMIC DNA]</scope>
    <source>
        <strain evidence="7">CCUG 73951</strain>
    </source>
</reference>
<gene>
    <name evidence="6" type="ORF">ACFQMN_09700</name>
</gene>
<dbReference type="RefSeq" id="WP_289216913.1">
    <property type="nucleotide sequence ID" value="NZ_JAPVRC010000009.1"/>
</dbReference>
<evidence type="ECO:0000313" key="6">
    <source>
        <dbReference type="EMBL" id="MFC7321154.1"/>
    </source>
</evidence>
<dbReference type="GO" id="GO:0004671">
    <property type="term" value="F:protein C-terminal S-isoprenylcysteine carboxyl O-methyltransferase activity"/>
    <property type="evidence" value="ECO:0007669"/>
    <property type="project" value="UniProtKB-EC"/>
</dbReference>
<proteinExistence type="predicted"/>
<evidence type="ECO:0000256" key="3">
    <source>
        <dbReference type="ARBA" id="ARBA00022989"/>
    </source>
</evidence>
<keyword evidence="7" id="KW-1185">Reference proteome</keyword>
<dbReference type="GO" id="GO:0032259">
    <property type="term" value="P:methylation"/>
    <property type="evidence" value="ECO:0007669"/>
    <property type="project" value="UniProtKB-KW"/>
</dbReference>
<dbReference type="Proteomes" id="UP001596494">
    <property type="component" value="Unassembled WGS sequence"/>
</dbReference>
<dbReference type="EC" id="2.1.1.334" evidence="6"/>
<protein>
    <submittedName>
        <fullName evidence="6">Methyltransferase family protein</fullName>
        <ecNumber evidence="6">2.1.1.100</ecNumber>
        <ecNumber evidence="6">2.1.1.334</ecNumber>
    </submittedName>
</protein>
<feature type="transmembrane region" description="Helical" evidence="5">
    <location>
        <begin position="68"/>
        <end position="87"/>
    </location>
</feature>
<dbReference type="PANTHER" id="PTHR43847:SF1">
    <property type="entry name" value="BLL3993 PROTEIN"/>
    <property type="match status" value="1"/>
</dbReference>
<evidence type="ECO:0000256" key="5">
    <source>
        <dbReference type="SAM" id="Phobius"/>
    </source>
</evidence>
<dbReference type="PANTHER" id="PTHR43847">
    <property type="entry name" value="BLL3993 PROTEIN"/>
    <property type="match status" value="1"/>
</dbReference>
<feature type="transmembrane region" description="Helical" evidence="5">
    <location>
        <begin position="38"/>
        <end position="56"/>
    </location>
</feature>
<feature type="transmembrane region" description="Helical" evidence="5">
    <location>
        <begin position="6"/>
        <end position="26"/>
    </location>
</feature>
<keyword evidence="2 5" id="KW-0812">Transmembrane</keyword>
<comment type="caution">
    <text evidence="6">The sequence shown here is derived from an EMBL/GenBank/DDBJ whole genome shotgun (WGS) entry which is preliminary data.</text>
</comment>
<keyword evidence="6" id="KW-0808">Transferase</keyword>
<evidence type="ECO:0000256" key="1">
    <source>
        <dbReference type="ARBA" id="ARBA00004141"/>
    </source>
</evidence>
<dbReference type="EMBL" id="JBHTBY010000007">
    <property type="protein sequence ID" value="MFC7321154.1"/>
    <property type="molecule type" value="Genomic_DNA"/>
</dbReference>
<dbReference type="InterPro" id="IPR007269">
    <property type="entry name" value="ICMT_MeTrfase"/>
</dbReference>
<accession>A0ABW2K3B6</accession>
<name>A0ABW2K3B6_9BACI</name>
<evidence type="ECO:0000256" key="2">
    <source>
        <dbReference type="ARBA" id="ARBA00022692"/>
    </source>
</evidence>
<dbReference type="InterPro" id="IPR052527">
    <property type="entry name" value="Metal_cation-efflux_comp"/>
</dbReference>
<keyword evidence="4 5" id="KW-0472">Membrane</keyword>
<evidence type="ECO:0000313" key="7">
    <source>
        <dbReference type="Proteomes" id="UP001596494"/>
    </source>
</evidence>
<dbReference type="EC" id="2.1.1.100" evidence="6"/>
<evidence type="ECO:0000256" key="4">
    <source>
        <dbReference type="ARBA" id="ARBA00023136"/>
    </source>
</evidence>
<dbReference type="Gene3D" id="1.20.120.1630">
    <property type="match status" value="1"/>
</dbReference>
<organism evidence="6 7">
    <name type="scientific">Halobacillus campisalis</name>
    <dbReference type="NCBI Taxonomy" id="435909"/>
    <lineage>
        <taxon>Bacteria</taxon>
        <taxon>Bacillati</taxon>
        <taxon>Bacillota</taxon>
        <taxon>Bacilli</taxon>
        <taxon>Bacillales</taxon>
        <taxon>Bacillaceae</taxon>
        <taxon>Halobacillus</taxon>
    </lineage>
</organism>
<keyword evidence="3 5" id="KW-1133">Transmembrane helix</keyword>